<gene>
    <name evidence="6" type="ORF">QGM71_02750</name>
</gene>
<proteinExistence type="predicted"/>
<evidence type="ECO:0000256" key="4">
    <source>
        <dbReference type="ARBA" id="ARBA00023136"/>
    </source>
</evidence>
<dbReference type="EMBL" id="JARZFX010000001">
    <property type="protein sequence ID" value="MEC5422409.1"/>
    <property type="molecule type" value="Genomic_DNA"/>
</dbReference>
<dbReference type="Proteomes" id="UP001335737">
    <property type="component" value="Unassembled WGS sequence"/>
</dbReference>
<comment type="subcellular location">
    <subcellularLocation>
        <location evidence="1">Membrane</location>
    </subcellularLocation>
</comment>
<dbReference type="InterPro" id="IPR006479">
    <property type="entry name" value="Holin"/>
</dbReference>
<evidence type="ECO:0000256" key="3">
    <source>
        <dbReference type="ARBA" id="ARBA00022989"/>
    </source>
</evidence>
<name>A0ABU6KC58_9BACI</name>
<keyword evidence="7" id="KW-1185">Reference proteome</keyword>
<evidence type="ECO:0000256" key="5">
    <source>
        <dbReference type="SAM" id="Phobius"/>
    </source>
</evidence>
<keyword evidence="4 5" id="KW-0472">Membrane</keyword>
<protein>
    <submittedName>
        <fullName evidence="6">PTS mannose transporter subunit IID</fullName>
    </submittedName>
</protein>
<feature type="transmembrane region" description="Helical" evidence="5">
    <location>
        <begin position="40"/>
        <end position="59"/>
    </location>
</feature>
<evidence type="ECO:0000313" key="7">
    <source>
        <dbReference type="Proteomes" id="UP001335737"/>
    </source>
</evidence>
<organism evidence="6 7">
    <name type="scientific">Virgibacillus tibetensis</name>
    <dbReference type="NCBI Taxonomy" id="3042313"/>
    <lineage>
        <taxon>Bacteria</taxon>
        <taxon>Bacillati</taxon>
        <taxon>Bacillota</taxon>
        <taxon>Bacilli</taxon>
        <taxon>Bacillales</taxon>
        <taxon>Bacillaceae</taxon>
        <taxon>Virgibacillus</taxon>
    </lineage>
</organism>
<sequence>MKDKAKEISILIVGFFTSVMGFLATLNVKFEWLTEASVNAFGAVIVSGVILVGSLYAVYKNTFVITAKAKIQAEELQKKGLK</sequence>
<keyword evidence="3 5" id="KW-1133">Transmembrane helix</keyword>
<dbReference type="RefSeq" id="WP_327605973.1">
    <property type="nucleotide sequence ID" value="NZ_JARZFX010000001.1"/>
</dbReference>
<comment type="caution">
    <text evidence="6">The sequence shown here is derived from an EMBL/GenBank/DDBJ whole genome shotgun (WGS) entry which is preliminary data.</text>
</comment>
<evidence type="ECO:0000313" key="6">
    <source>
        <dbReference type="EMBL" id="MEC5422409.1"/>
    </source>
</evidence>
<dbReference type="Pfam" id="PF04688">
    <property type="entry name" value="Holin_SPP1"/>
    <property type="match status" value="1"/>
</dbReference>
<reference evidence="6 7" key="1">
    <citation type="journal article" date="2024" name="Int. J. Syst. Evol. Microbiol.">
        <title>Virgibacillus tibetensis sp. nov., isolated from salt lake on the Tibetan Plateau of China.</title>
        <authorList>
            <person name="Phurbu D."/>
            <person name="Liu Z.-X."/>
            <person name="Wang R."/>
            <person name="Zheng Y.-Y."/>
            <person name="Liu H.-C."/>
            <person name="Zhou Y.-G."/>
            <person name="Yu Y.-J."/>
            <person name="Li A.-H."/>
        </authorList>
    </citation>
    <scope>NUCLEOTIDE SEQUENCE [LARGE SCALE GENOMIC DNA]</scope>
    <source>
        <strain evidence="6 7">C22-A2</strain>
    </source>
</reference>
<keyword evidence="2 5" id="KW-0812">Transmembrane</keyword>
<evidence type="ECO:0000256" key="1">
    <source>
        <dbReference type="ARBA" id="ARBA00004370"/>
    </source>
</evidence>
<feature type="transmembrane region" description="Helical" evidence="5">
    <location>
        <begin position="7"/>
        <end position="28"/>
    </location>
</feature>
<evidence type="ECO:0000256" key="2">
    <source>
        <dbReference type="ARBA" id="ARBA00022692"/>
    </source>
</evidence>
<accession>A0ABU6KC58</accession>